<keyword evidence="2" id="KW-1185">Reference proteome</keyword>
<sequence length="500" mass="55123">MSELQHESLNATFVGVDKGVCTQYRGIQYGEVAERFADPKILDNFRGEKVDCTEWGPRCPQNKYDLGHLIRAPEGDIFEDETEDEFKCLNLDVTVPSKLPSSGNTKGLPVMVWVHGGSQIVSYGTGSSKIGDPLKLAKDSVELSLPMIIVSLQYRLNMFHYGDGKATKNLGLKDQQIALKWVQKHIAGFGGDPDDITVIGESAGAVFAHALLVTCPNIRRGILMSGSLYLSPPQPAARGQAAFVDPMLKKLQAKGYDSLKDAPVEALLEAQAEVPIPSVFMQEDSDLEGWSQKTGDVEALLIGDCEYESILWRNGVETMTAEQIVECFDKAGASASELKKLYHINPARSTQSKHGVLDFLNDMRFAAPVPLIADLFRKQGKKVYTYLFDQPNPWQPSSRAHHAVDLLYLFEGFDISHSKSAAALGQEMRKRFITFITGQAPWSEDKAFAFGPLGKFGEISEEEIGDRRRIRQIEALKTLPQTEVNAAFGSLAAGRISLHN</sequence>
<evidence type="ECO:0000313" key="1">
    <source>
        <dbReference type="EMBL" id="KAK8196715.1"/>
    </source>
</evidence>
<name>A0ACC3S9K2_9PEZI</name>
<proteinExistence type="predicted"/>
<comment type="caution">
    <text evidence="1">The sequence shown here is derived from an EMBL/GenBank/DDBJ whole genome shotgun (WGS) entry which is preliminary data.</text>
</comment>
<dbReference type="EMBL" id="JAMKPW020000041">
    <property type="protein sequence ID" value="KAK8196715.1"/>
    <property type="molecule type" value="Genomic_DNA"/>
</dbReference>
<protein>
    <submittedName>
        <fullName evidence="1">Uncharacterized protein</fullName>
    </submittedName>
</protein>
<organism evidence="1 2">
    <name type="scientific">Zalaria obscura</name>
    <dbReference type="NCBI Taxonomy" id="2024903"/>
    <lineage>
        <taxon>Eukaryota</taxon>
        <taxon>Fungi</taxon>
        <taxon>Dikarya</taxon>
        <taxon>Ascomycota</taxon>
        <taxon>Pezizomycotina</taxon>
        <taxon>Dothideomycetes</taxon>
        <taxon>Dothideomycetidae</taxon>
        <taxon>Dothideales</taxon>
        <taxon>Zalariaceae</taxon>
        <taxon>Zalaria</taxon>
    </lineage>
</organism>
<accession>A0ACC3S9K2</accession>
<reference evidence="1" key="1">
    <citation type="submission" date="2024-02" db="EMBL/GenBank/DDBJ databases">
        <title>Metagenome Assembled Genome of Zalaria obscura JY119.</title>
        <authorList>
            <person name="Vighnesh L."/>
            <person name="Jagadeeshwari U."/>
            <person name="Venkata Ramana C."/>
            <person name="Sasikala C."/>
        </authorList>
    </citation>
    <scope>NUCLEOTIDE SEQUENCE</scope>
    <source>
        <strain evidence="1">JY119</strain>
    </source>
</reference>
<evidence type="ECO:0000313" key="2">
    <source>
        <dbReference type="Proteomes" id="UP001320706"/>
    </source>
</evidence>
<gene>
    <name evidence="1" type="ORF">M8818_006882</name>
</gene>
<dbReference type="Proteomes" id="UP001320706">
    <property type="component" value="Unassembled WGS sequence"/>
</dbReference>